<dbReference type="GeneID" id="67470427"/>
<geneLocation type="plasmid" evidence="1 2">
    <name>poh1</name>
</geneLocation>
<dbReference type="RefSeq" id="WP_001289217.1">
    <property type="nucleotide sequence ID" value="NZ_CP021062.1"/>
</dbReference>
<organism evidence="1 2">
    <name type="scientific">Bacillus thuringiensis</name>
    <dbReference type="NCBI Taxonomy" id="1428"/>
    <lineage>
        <taxon>Bacteria</taxon>
        <taxon>Bacillati</taxon>
        <taxon>Bacillota</taxon>
        <taxon>Bacilli</taxon>
        <taxon>Bacillales</taxon>
        <taxon>Bacillaceae</taxon>
        <taxon>Bacillus</taxon>
        <taxon>Bacillus cereus group</taxon>
    </lineage>
</organism>
<protein>
    <submittedName>
        <fullName evidence="1">Uncharacterized protein</fullName>
    </submittedName>
</protein>
<dbReference type="Proteomes" id="UP000194143">
    <property type="component" value="Plasmid poh1"/>
</dbReference>
<keyword evidence="2" id="KW-1185">Reference proteome</keyword>
<reference evidence="1 2" key="1">
    <citation type="submission" date="2017-04" db="EMBL/GenBank/DDBJ databases">
        <title>Complete Genome Sequence of Bacillus thuringiensis type Strain ATCC 10792.</title>
        <authorList>
            <person name="Oh D.-H."/>
            <person name="Park B.-J."/>
            <person name="Shuai W."/>
            <person name="Chelliah R."/>
        </authorList>
    </citation>
    <scope>NUCLEOTIDE SEQUENCE [LARGE SCALE GENOMIC DNA]</scope>
    <source>
        <strain evidence="1 2">ATCC 10792</strain>
        <plasmid evidence="1 2">poh1</plasmid>
    </source>
</reference>
<sequence>MSEHLQQHPHFGNTLADHFMEHHRNPLSFHAPIVHVKATIKLVEEDDSNSEGGTHQHFLINNIKVIDIKGAKKSLVENEAFCAIRFGDKLGLKNRIPGLKEGAEIELQGEYVDKTHVKVGIGNPGDPVIHFTHHPVGFVNYNGAHYE</sequence>
<dbReference type="AlphaFoldDB" id="A0A1W6WYE5"/>
<proteinExistence type="predicted"/>
<gene>
    <name evidence="1" type="ORF">CAB88_30390</name>
</gene>
<keyword evidence="1" id="KW-0614">Plasmid</keyword>
<accession>A0A1W6WYE5</accession>
<dbReference type="EMBL" id="CP021062">
    <property type="protein sequence ID" value="ARP61329.1"/>
    <property type="molecule type" value="Genomic_DNA"/>
</dbReference>
<name>A0A1W6WYE5_BACTU</name>
<evidence type="ECO:0000313" key="1">
    <source>
        <dbReference type="EMBL" id="ARP61329.1"/>
    </source>
</evidence>
<evidence type="ECO:0000313" key="2">
    <source>
        <dbReference type="Proteomes" id="UP000194143"/>
    </source>
</evidence>